<keyword evidence="7" id="KW-1133">Transmembrane helix</keyword>
<dbReference type="OrthoDB" id="943406at2"/>
<sequence>MLLFTFFSCQKKAALNEQKNNTLKIQRLITKADQFYNSKKNDSAFVYYNKAKFICDTITDPAHYVYTINRMAEIQQKSGDYAGSENTASEAIPYLKYLKLPKDKWKTYVIQGTNYMNTYDFKNAQLNFDKALELSSNESQKIIVQNNIAFVYMRQNKYKDALKKFLPLTINKTVLKSPNDNSCILDNIGYCLYKIQNNSAVLYLNSALKIRIETKDTCGMGRSYLHLAKFYEKQNLVLSKKYAALSYKNFTSIHKTSNRLYALKQLIKTSPYTELKKHSLEYIKINDSIKEVRQKAKNRFAKIKYDSKIEKEENLKLKTYKVENELMLERQKSRNIILYIIIIISLSLVLVLYFYLTTKAKKERIEAAYKSETRIAKKLHDELANDIYHTMAFAENKNLSIIENKVQLLNNLEVIYSRTRDISNENFEIITGEDYISSLKEMISGFNTPNIHFIINGLDSIMWNKIEKNKKTTVYRVLQELLVNMKKYSDATLISINFKQTDKSIIINYTDNGKGIDISKIIFKDGLHNVENRILKIKGEINIYSEPNNGFKVFIKFPY</sequence>
<dbReference type="PROSITE" id="PS50005">
    <property type="entry name" value="TPR"/>
    <property type="match status" value="1"/>
</dbReference>
<dbReference type="SUPFAM" id="SSF55874">
    <property type="entry name" value="ATPase domain of HSP90 chaperone/DNA topoisomerase II/histidine kinase"/>
    <property type="match status" value="1"/>
</dbReference>
<keyword evidence="10" id="KW-1185">Reference proteome</keyword>
<dbReference type="AlphaFoldDB" id="A0A085ZI20"/>
<feature type="repeat" description="TPR" evidence="6">
    <location>
        <begin position="105"/>
        <end position="138"/>
    </location>
</feature>
<dbReference type="GO" id="GO:0000160">
    <property type="term" value="P:phosphorelay signal transduction system"/>
    <property type="evidence" value="ECO:0007669"/>
    <property type="project" value="UniProtKB-KW"/>
</dbReference>
<organism evidence="9 10">
    <name type="scientific">Flavobacterium reichenbachii</name>
    <dbReference type="NCBI Taxonomy" id="362418"/>
    <lineage>
        <taxon>Bacteria</taxon>
        <taxon>Pseudomonadati</taxon>
        <taxon>Bacteroidota</taxon>
        <taxon>Flavobacteriia</taxon>
        <taxon>Flavobacteriales</taxon>
        <taxon>Flavobacteriaceae</taxon>
        <taxon>Flavobacterium</taxon>
    </lineage>
</organism>
<evidence type="ECO:0000256" key="2">
    <source>
        <dbReference type="ARBA" id="ARBA00012438"/>
    </source>
</evidence>
<evidence type="ECO:0000256" key="7">
    <source>
        <dbReference type="SAM" id="Phobius"/>
    </source>
</evidence>
<comment type="caution">
    <text evidence="9">The sequence shown here is derived from an EMBL/GenBank/DDBJ whole genome shotgun (WGS) entry which is preliminary data.</text>
</comment>
<evidence type="ECO:0000313" key="9">
    <source>
        <dbReference type="EMBL" id="KFF04084.1"/>
    </source>
</evidence>
<protein>
    <recommendedName>
        <fullName evidence="2">histidine kinase</fullName>
        <ecNumber evidence="2">2.7.13.3</ecNumber>
    </recommendedName>
</protein>
<dbReference type="STRING" id="362418.IW19_00405"/>
<keyword evidence="6" id="KW-0802">TPR repeat</keyword>
<dbReference type="PANTHER" id="PTHR24421">
    <property type="entry name" value="NITRATE/NITRITE SENSOR PROTEIN NARX-RELATED"/>
    <property type="match status" value="1"/>
</dbReference>
<dbReference type="InterPro" id="IPR050482">
    <property type="entry name" value="Sensor_HK_TwoCompSys"/>
</dbReference>
<feature type="transmembrane region" description="Helical" evidence="7">
    <location>
        <begin position="336"/>
        <end position="356"/>
    </location>
</feature>
<dbReference type="SUPFAM" id="SSF48452">
    <property type="entry name" value="TPR-like"/>
    <property type="match status" value="2"/>
</dbReference>
<evidence type="ECO:0000256" key="4">
    <source>
        <dbReference type="ARBA" id="ARBA00022777"/>
    </source>
</evidence>
<dbReference type="GO" id="GO:0004673">
    <property type="term" value="F:protein histidine kinase activity"/>
    <property type="evidence" value="ECO:0007669"/>
    <property type="project" value="UniProtKB-EC"/>
</dbReference>
<keyword evidence="7" id="KW-0472">Membrane</keyword>
<dbReference type="EMBL" id="JPRL01000001">
    <property type="protein sequence ID" value="KFF04084.1"/>
    <property type="molecule type" value="Genomic_DNA"/>
</dbReference>
<evidence type="ECO:0000256" key="5">
    <source>
        <dbReference type="ARBA" id="ARBA00023012"/>
    </source>
</evidence>
<keyword evidence="3" id="KW-0808">Transferase</keyword>
<evidence type="ECO:0000256" key="6">
    <source>
        <dbReference type="PROSITE-ProRule" id="PRU00339"/>
    </source>
</evidence>
<feature type="domain" description="Histidine kinase/HSP90-like ATPase" evidence="8">
    <location>
        <begin position="471"/>
        <end position="558"/>
    </location>
</feature>
<keyword evidence="7" id="KW-0812">Transmembrane</keyword>
<gene>
    <name evidence="9" type="ORF">IW19_00405</name>
</gene>
<proteinExistence type="predicted"/>
<dbReference type="InterPro" id="IPR011990">
    <property type="entry name" value="TPR-like_helical_dom_sf"/>
</dbReference>
<evidence type="ECO:0000259" key="8">
    <source>
        <dbReference type="Pfam" id="PF02518"/>
    </source>
</evidence>
<evidence type="ECO:0000256" key="1">
    <source>
        <dbReference type="ARBA" id="ARBA00000085"/>
    </source>
</evidence>
<dbReference type="Gene3D" id="3.30.565.10">
    <property type="entry name" value="Histidine kinase-like ATPase, C-terminal domain"/>
    <property type="match status" value="1"/>
</dbReference>
<comment type="catalytic activity">
    <reaction evidence="1">
        <text>ATP + protein L-histidine = ADP + protein N-phospho-L-histidine.</text>
        <dbReference type="EC" id="2.7.13.3"/>
    </reaction>
</comment>
<dbReference type="InterPro" id="IPR003594">
    <property type="entry name" value="HATPase_dom"/>
</dbReference>
<name>A0A085ZI20_9FLAO</name>
<dbReference type="InterPro" id="IPR019734">
    <property type="entry name" value="TPR_rpt"/>
</dbReference>
<keyword evidence="5" id="KW-0902">Two-component regulatory system</keyword>
<dbReference type="EC" id="2.7.13.3" evidence="2"/>
<dbReference type="InterPro" id="IPR036890">
    <property type="entry name" value="HATPase_C_sf"/>
</dbReference>
<evidence type="ECO:0000313" key="10">
    <source>
        <dbReference type="Proteomes" id="UP000028715"/>
    </source>
</evidence>
<evidence type="ECO:0000256" key="3">
    <source>
        <dbReference type="ARBA" id="ARBA00022679"/>
    </source>
</evidence>
<dbReference type="PANTHER" id="PTHR24421:SF10">
    <property type="entry name" value="NITRATE_NITRITE SENSOR PROTEIN NARQ"/>
    <property type="match status" value="1"/>
</dbReference>
<reference evidence="9 10" key="1">
    <citation type="submission" date="2014-07" db="EMBL/GenBank/DDBJ databases">
        <title>Genome of Flavobacterium reichenbachii LMG 25512.</title>
        <authorList>
            <person name="Stropko S.J."/>
            <person name="Pipes S.E."/>
            <person name="Newman J.D."/>
        </authorList>
    </citation>
    <scope>NUCLEOTIDE SEQUENCE [LARGE SCALE GENOMIC DNA]</scope>
    <source>
        <strain evidence="9 10">LMG 25512</strain>
    </source>
</reference>
<accession>A0A085ZI20</accession>
<dbReference type="eggNOG" id="COG4585">
    <property type="taxonomic scope" value="Bacteria"/>
</dbReference>
<dbReference type="Pfam" id="PF02518">
    <property type="entry name" value="HATPase_c"/>
    <property type="match status" value="1"/>
</dbReference>
<dbReference type="Gene3D" id="1.25.40.10">
    <property type="entry name" value="Tetratricopeptide repeat domain"/>
    <property type="match status" value="2"/>
</dbReference>
<keyword evidence="4 9" id="KW-0418">Kinase</keyword>
<dbReference type="Proteomes" id="UP000028715">
    <property type="component" value="Unassembled WGS sequence"/>
</dbReference>